<proteinExistence type="predicted"/>
<dbReference type="Proteomes" id="UP001224775">
    <property type="component" value="Unassembled WGS sequence"/>
</dbReference>
<feature type="compositionally biased region" description="Low complexity" evidence="5">
    <location>
        <begin position="73"/>
        <end position="121"/>
    </location>
</feature>
<gene>
    <name evidence="7" type="ORF">QTG54_002959</name>
</gene>
<evidence type="ECO:0000256" key="3">
    <source>
        <dbReference type="ARBA" id="ARBA00022833"/>
    </source>
</evidence>
<feature type="compositionally biased region" description="Polar residues" evidence="5">
    <location>
        <begin position="138"/>
        <end position="149"/>
    </location>
</feature>
<dbReference type="CDD" id="cd16454">
    <property type="entry name" value="RING-H2_PA-TM-RING"/>
    <property type="match status" value="1"/>
</dbReference>
<keyword evidence="8" id="KW-1185">Reference proteome</keyword>
<dbReference type="PANTHER" id="PTHR14155:SF627">
    <property type="entry name" value="OS06G0192800 PROTEIN"/>
    <property type="match status" value="1"/>
</dbReference>
<feature type="domain" description="RING-type" evidence="6">
    <location>
        <begin position="392"/>
        <end position="433"/>
    </location>
</feature>
<evidence type="ECO:0000313" key="8">
    <source>
        <dbReference type="Proteomes" id="UP001224775"/>
    </source>
</evidence>
<evidence type="ECO:0000256" key="2">
    <source>
        <dbReference type="ARBA" id="ARBA00022771"/>
    </source>
</evidence>
<keyword evidence="2 4" id="KW-0863">Zinc-finger</keyword>
<name>A0AAD9DGH8_9STRA</name>
<dbReference type="InterPro" id="IPR053238">
    <property type="entry name" value="RING-H2_zinc_finger"/>
</dbReference>
<dbReference type="AlphaFoldDB" id="A0AAD9DGH8"/>
<dbReference type="Pfam" id="PF13639">
    <property type="entry name" value="zf-RING_2"/>
    <property type="match status" value="1"/>
</dbReference>
<dbReference type="InterPro" id="IPR001841">
    <property type="entry name" value="Znf_RING"/>
</dbReference>
<dbReference type="PANTHER" id="PTHR14155">
    <property type="entry name" value="RING FINGER DOMAIN-CONTAINING"/>
    <property type="match status" value="1"/>
</dbReference>
<protein>
    <recommendedName>
        <fullName evidence="6">RING-type domain-containing protein</fullName>
    </recommendedName>
</protein>
<dbReference type="SMART" id="SM00184">
    <property type="entry name" value="RING"/>
    <property type="match status" value="1"/>
</dbReference>
<dbReference type="SUPFAM" id="SSF57850">
    <property type="entry name" value="RING/U-box"/>
    <property type="match status" value="1"/>
</dbReference>
<feature type="compositionally biased region" description="Low complexity" evidence="5">
    <location>
        <begin position="23"/>
        <end position="36"/>
    </location>
</feature>
<organism evidence="7 8">
    <name type="scientific">Skeletonema marinoi</name>
    <dbReference type="NCBI Taxonomy" id="267567"/>
    <lineage>
        <taxon>Eukaryota</taxon>
        <taxon>Sar</taxon>
        <taxon>Stramenopiles</taxon>
        <taxon>Ochrophyta</taxon>
        <taxon>Bacillariophyta</taxon>
        <taxon>Coscinodiscophyceae</taxon>
        <taxon>Thalassiosirophycidae</taxon>
        <taxon>Thalassiosirales</taxon>
        <taxon>Skeletonemataceae</taxon>
        <taxon>Skeletonema</taxon>
        <taxon>Skeletonema marinoi-dohrnii complex</taxon>
    </lineage>
</organism>
<feature type="region of interest" description="Disordered" evidence="5">
    <location>
        <begin position="1"/>
        <end position="49"/>
    </location>
</feature>
<sequence>MFFLRPHGRHERVSQEESEADADTTAANNSSSDNNNGQHQPIRESDLQTALAAAGIESVHQLASAAAAAVSSSSLSPSSENDPSAAANLNDPSNSNNNSNSLTPPSPPSSSSTSPASASSSSEREVEQYYHSAATAPSELNTTSTSSTAEHYHHHNPAMIRTSPTCTLLLFFFLLRLWIEAIIEKDIGLIFISLMGTTWCYRWHVLRREAEREWLESATTDNELTVEGGASSRTVNGGRSGADAAVDFDPDLGLMSFQAQLAMAILESQRQMFENGGYGGNDNPTSENGPGVTNEAKQSWTRYEWGKCNETTEKLRAVIHKSDSKTKIGGEGGDYGSVSVVDKDGVEAVQSSSVSSHQHTEVNEDDASSSSLSKLEEGGLLVKSLDDEEPSCSICLCEYENGETVTKLPCNHIYHESCLSSWTESHVRCPLCNYDLMTGFEQPESVRNQQNNEADQLAFRNMALSALGGGRRIRARTTRRSGGSGNRRASRYASALAAAEDSIV</sequence>
<dbReference type="GO" id="GO:0008270">
    <property type="term" value="F:zinc ion binding"/>
    <property type="evidence" value="ECO:0007669"/>
    <property type="project" value="UniProtKB-KW"/>
</dbReference>
<keyword evidence="3" id="KW-0862">Zinc</keyword>
<feature type="region of interest" description="Disordered" evidence="5">
    <location>
        <begin position="276"/>
        <end position="296"/>
    </location>
</feature>
<accession>A0AAD9DGH8</accession>
<evidence type="ECO:0000256" key="5">
    <source>
        <dbReference type="SAM" id="MobiDB-lite"/>
    </source>
</evidence>
<keyword evidence="1" id="KW-0479">Metal-binding</keyword>
<dbReference type="InterPro" id="IPR013083">
    <property type="entry name" value="Znf_RING/FYVE/PHD"/>
</dbReference>
<dbReference type="Gene3D" id="3.30.40.10">
    <property type="entry name" value="Zinc/RING finger domain, C3HC4 (zinc finger)"/>
    <property type="match status" value="1"/>
</dbReference>
<feature type="region of interest" description="Disordered" evidence="5">
    <location>
        <begin position="73"/>
        <end position="149"/>
    </location>
</feature>
<evidence type="ECO:0000259" key="6">
    <source>
        <dbReference type="PROSITE" id="PS50089"/>
    </source>
</evidence>
<dbReference type="PROSITE" id="PS50089">
    <property type="entry name" value="ZF_RING_2"/>
    <property type="match status" value="1"/>
</dbReference>
<reference evidence="7" key="1">
    <citation type="submission" date="2023-06" db="EMBL/GenBank/DDBJ databases">
        <title>Survivors Of The Sea: Transcriptome response of Skeletonema marinoi to long-term dormancy.</title>
        <authorList>
            <person name="Pinder M.I.M."/>
            <person name="Kourtchenko O."/>
            <person name="Robertson E.K."/>
            <person name="Larsson T."/>
            <person name="Maumus F."/>
            <person name="Osuna-Cruz C.M."/>
            <person name="Vancaester E."/>
            <person name="Stenow R."/>
            <person name="Vandepoele K."/>
            <person name="Ploug H."/>
            <person name="Bruchert V."/>
            <person name="Godhe A."/>
            <person name="Topel M."/>
        </authorList>
    </citation>
    <scope>NUCLEOTIDE SEQUENCE</scope>
    <source>
        <strain evidence="7">R05AC</strain>
    </source>
</reference>
<comment type="caution">
    <text evidence="7">The sequence shown here is derived from an EMBL/GenBank/DDBJ whole genome shotgun (WGS) entry which is preliminary data.</text>
</comment>
<evidence type="ECO:0000313" key="7">
    <source>
        <dbReference type="EMBL" id="KAK1746352.1"/>
    </source>
</evidence>
<dbReference type="EMBL" id="JATAAI010000004">
    <property type="protein sequence ID" value="KAK1746352.1"/>
    <property type="molecule type" value="Genomic_DNA"/>
</dbReference>
<evidence type="ECO:0000256" key="1">
    <source>
        <dbReference type="ARBA" id="ARBA00022723"/>
    </source>
</evidence>
<evidence type="ECO:0000256" key="4">
    <source>
        <dbReference type="PROSITE-ProRule" id="PRU00175"/>
    </source>
</evidence>
<feature type="compositionally biased region" description="Basic residues" evidence="5">
    <location>
        <begin position="1"/>
        <end position="10"/>
    </location>
</feature>
<feature type="region of interest" description="Disordered" evidence="5">
    <location>
        <begin position="348"/>
        <end position="373"/>
    </location>
</feature>